<evidence type="ECO:0000256" key="2">
    <source>
        <dbReference type="PROSITE-ProRule" id="PRU01360"/>
    </source>
</evidence>
<protein>
    <submittedName>
        <fullName evidence="4">Carboxypeptidase-like regulatory domain-containing protein</fullName>
    </submittedName>
</protein>
<dbReference type="Gene3D" id="2.60.40.1120">
    <property type="entry name" value="Carboxypeptidase-like, regulatory domain"/>
    <property type="match status" value="1"/>
</dbReference>
<reference evidence="4" key="1">
    <citation type="submission" date="2021-10" db="EMBL/GenBank/DDBJ databases">
        <title>Collection of gut derived symbiotic bacterial strains cultured from healthy donors.</title>
        <authorList>
            <person name="Lin H."/>
            <person name="Littmann E."/>
            <person name="Kohout C."/>
            <person name="Pamer E.G."/>
        </authorList>
    </citation>
    <scope>NUCLEOTIDE SEQUENCE</scope>
    <source>
        <strain evidence="4">DFI.2.94</strain>
    </source>
</reference>
<keyword evidence="2" id="KW-0998">Cell outer membrane</keyword>
<dbReference type="InterPro" id="IPR012910">
    <property type="entry name" value="Plug_dom"/>
</dbReference>
<keyword evidence="4" id="KW-0645">Protease</keyword>
<dbReference type="RefSeq" id="WP_227154166.1">
    <property type="nucleotide sequence ID" value="NZ_JADMVU010000001.1"/>
</dbReference>
<keyword evidence="4" id="KW-0378">Hydrolase</keyword>
<dbReference type="NCBIfam" id="TIGR04057">
    <property type="entry name" value="SusC_RagA_signa"/>
    <property type="match status" value="1"/>
</dbReference>
<keyword evidence="2" id="KW-0813">Transport</keyword>
<comment type="subcellular location">
    <subcellularLocation>
        <location evidence="2">Cell outer membrane</location>
        <topology evidence="2">Multi-pass membrane protein</topology>
    </subcellularLocation>
</comment>
<dbReference type="Pfam" id="PF07715">
    <property type="entry name" value="Plug"/>
    <property type="match status" value="1"/>
</dbReference>
<keyword evidence="2" id="KW-0812">Transmembrane</keyword>
<evidence type="ECO:0000259" key="3">
    <source>
        <dbReference type="Pfam" id="PF07715"/>
    </source>
</evidence>
<keyword evidence="4" id="KW-0121">Carboxypeptidase</keyword>
<dbReference type="InterPro" id="IPR008969">
    <property type="entry name" value="CarboxyPept-like_regulatory"/>
</dbReference>
<feature type="domain" description="TonB-dependent receptor plug" evidence="3">
    <location>
        <begin position="104"/>
        <end position="211"/>
    </location>
</feature>
<dbReference type="Gene3D" id="2.170.130.10">
    <property type="entry name" value="TonB-dependent receptor, plug domain"/>
    <property type="match status" value="1"/>
</dbReference>
<dbReference type="AlphaFoldDB" id="A0AAP2Q8Q7"/>
<evidence type="ECO:0000313" key="4">
    <source>
        <dbReference type="EMBL" id="MCB6518861.1"/>
    </source>
</evidence>
<accession>A0AAP2Q8Q7</accession>
<dbReference type="InterPro" id="IPR037066">
    <property type="entry name" value="Plug_dom_sf"/>
</dbReference>
<name>A0AAP2Q8Q7_PARDI</name>
<comment type="caution">
    <text evidence="4">The sequence shown here is derived from an EMBL/GenBank/DDBJ whole genome shotgun (WGS) entry which is preliminary data.</text>
</comment>
<keyword evidence="1" id="KW-0732">Signal</keyword>
<sequence length="306" mass="32922">MLTLPAYAVTNAFVVTGEVIDAVNNPLPGVNVVEKGTRNGTITDVDGKFELTLKDGNAILSFSYIGFTSIDVPVENKQNLRVKMREDVTQMDEVVVIGYGTTTKKEVTGSISSLKEESFVKGNISNPMQLLQGQVAGMNIVKPNGGDPNGEFKVQLRGMTTLSGGASPLVVIDGIIGGSLESVNPEEIESIDVLKDGSAAAIYGTRGTNGVILIMTKRASGGEKTTIEFSTYVAMQSVAKKLDVLTAEQFRSVINDYYPTMKDQYDFGASTDWFEEVTRKNPISQYYNVAFSGGAKSLGYRASLSY</sequence>
<keyword evidence="2" id="KW-1134">Transmembrane beta strand</keyword>
<evidence type="ECO:0000256" key="1">
    <source>
        <dbReference type="ARBA" id="ARBA00022729"/>
    </source>
</evidence>
<evidence type="ECO:0000313" key="5">
    <source>
        <dbReference type="Proteomes" id="UP001198806"/>
    </source>
</evidence>
<proteinExistence type="inferred from homology"/>
<dbReference type="GO" id="GO:0004180">
    <property type="term" value="F:carboxypeptidase activity"/>
    <property type="evidence" value="ECO:0007669"/>
    <property type="project" value="UniProtKB-KW"/>
</dbReference>
<dbReference type="GO" id="GO:0009279">
    <property type="term" value="C:cell outer membrane"/>
    <property type="evidence" value="ECO:0007669"/>
    <property type="project" value="UniProtKB-SubCell"/>
</dbReference>
<keyword evidence="2" id="KW-0472">Membrane</keyword>
<dbReference type="PANTHER" id="PTHR30069:SF29">
    <property type="entry name" value="HEMOGLOBIN AND HEMOGLOBIN-HAPTOGLOBIN-BINDING PROTEIN 1-RELATED"/>
    <property type="match status" value="1"/>
</dbReference>
<dbReference type="PANTHER" id="PTHR30069">
    <property type="entry name" value="TONB-DEPENDENT OUTER MEMBRANE RECEPTOR"/>
    <property type="match status" value="1"/>
</dbReference>
<dbReference type="InterPro" id="IPR039426">
    <property type="entry name" value="TonB-dep_rcpt-like"/>
</dbReference>
<comment type="similarity">
    <text evidence="2">Belongs to the TonB-dependent receptor family.</text>
</comment>
<dbReference type="GO" id="GO:0044718">
    <property type="term" value="P:siderophore transmembrane transport"/>
    <property type="evidence" value="ECO:0007669"/>
    <property type="project" value="TreeGrafter"/>
</dbReference>
<dbReference type="FunFam" id="2.60.40.1120:FF:000003">
    <property type="entry name" value="Outer membrane protein Omp121"/>
    <property type="match status" value="1"/>
</dbReference>
<dbReference type="PROSITE" id="PS52016">
    <property type="entry name" value="TONB_DEPENDENT_REC_3"/>
    <property type="match status" value="1"/>
</dbReference>
<dbReference type="Proteomes" id="UP001198806">
    <property type="component" value="Unassembled WGS sequence"/>
</dbReference>
<gene>
    <name evidence="4" type="ORF">LI194_13750</name>
</gene>
<dbReference type="Pfam" id="PF13715">
    <property type="entry name" value="CarbopepD_reg_2"/>
    <property type="match status" value="1"/>
</dbReference>
<dbReference type="EMBL" id="JAJCNI010000016">
    <property type="protein sequence ID" value="MCB6518861.1"/>
    <property type="molecule type" value="Genomic_DNA"/>
</dbReference>
<organism evidence="4 5">
    <name type="scientific">Parabacteroides distasonis</name>
    <dbReference type="NCBI Taxonomy" id="823"/>
    <lineage>
        <taxon>Bacteria</taxon>
        <taxon>Pseudomonadati</taxon>
        <taxon>Bacteroidota</taxon>
        <taxon>Bacteroidia</taxon>
        <taxon>Bacteroidales</taxon>
        <taxon>Tannerellaceae</taxon>
        <taxon>Parabacteroides</taxon>
    </lineage>
</organism>
<dbReference type="SUPFAM" id="SSF56935">
    <property type="entry name" value="Porins"/>
    <property type="match status" value="1"/>
</dbReference>
<dbReference type="GO" id="GO:0015344">
    <property type="term" value="F:siderophore uptake transmembrane transporter activity"/>
    <property type="evidence" value="ECO:0007669"/>
    <property type="project" value="TreeGrafter"/>
</dbReference>
<dbReference type="InterPro" id="IPR023997">
    <property type="entry name" value="TonB-dep_OMP_SusC/RagA_CS"/>
</dbReference>
<dbReference type="SUPFAM" id="SSF49464">
    <property type="entry name" value="Carboxypeptidase regulatory domain-like"/>
    <property type="match status" value="1"/>
</dbReference>